<dbReference type="EMBL" id="JASCZI010181277">
    <property type="protein sequence ID" value="MED6180763.1"/>
    <property type="molecule type" value="Genomic_DNA"/>
</dbReference>
<comment type="caution">
    <text evidence="1">The sequence shown here is derived from an EMBL/GenBank/DDBJ whole genome shotgun (WGS) entry which is preliminary data.</text>
</comment>
<keyword evidence="2" id="KW-1185">Reference proteome</keyword>
<evidence type="ECO:0000313" key="2">
    <source>
        <dbReference type="Proteomes" id="UP001341840"/>
    </source>
</evidence>
<sequence>MLESDFRRKHVAETQRPRRSQLVREFVFSWREVRDSMVSLRWLKIRRKEEGFFKMVPNQSFESKIKYIHVASDGGYEDEDSFERLFNVAPDDWWSMMSINKGGRLRPKGWNFYPRKHTSTFSHPRDFLILFKLLF</sequence>
<reference evidence="1 2" key="1">
    <citation type="journal article" date="2023" name="Plants (Basel)">
        <title>Bridging the Gap: Combining Genomics and Transcriptomics Approaches to Understand Stylosanthes scabra, an Orphan Legume from the Brazilian Caatinga.</title>
        <authorList>
            <person name="Ferreira-Neto J.R.C."/>
            <person name="da Silva M.D."/>
            <person name="Binneck E."/>
            <person name="de Melo N.F."/>
            <person name="da Silva R.H."/>
            <person name="de Melo A.L.T.M."/>
            <person name="Pandolfi V."/>
            <person name="Bustamante F.O."/>
            <person name="Brasileiro-Vidal A.C."/>
            <person name="Benko-Iseppon A.M."/>
        </authorList>
    </citation>
    <scope>NUCLEOTIDE SEQUENCE [LARGE SCALE GENOMIC DNA]</scope>
    <source>
        <tissue evidence="1">Leaves</tissue>
    </source>
</reference>
<proteinExistence type="predicted"/>
<gene>
    <name evidence="1" type="ORF">PIB30_013391</name>
</gene>
<organism evidence="1 2">
    <name type="scientific">Stylosanthes scabra</name>
    <dbReference type="NCBI Taxonomy" id="79078"/>
    <lineage>
        <taxon>Eukaryota</taxon>
        <taxon>Viridiplantae</taxon>
        <taxon>Streptophyta</taxon>
        <taxon>Embryophyta</taxon>
        <taxon>Tracheophyta</taxon>
        <taxon>Spermatophyta</taxon>
        <taxon>Magnoliopsida</taxon>
        <taxon>eudicotyledons</taxon>
        <taxon>Gunneridae</taxon>
        <taxon>Pentapetalae</taxon>
        <taxon>rosids</taxon>
        <taxon>fabids</taxon>
        <taxon>Fabales</taxon>
        <taxon>Fabaceae</taxon>
        <taxon>Papilionoideae</taxon>
        <taxon>50 kb inversion clade</taxon>
        <taxon>dalbergioids sensu lato</taxon>
        <taxon>Dalbergieae</taxon>
        <taxon>Pterocarpus clade</taxon>
        <taxon>Stylosanthes</taxon>
    </lineage>
</organism>
<dbReference type="Proteomes" id="UP001341840">
    <property type="component" value="Unassembled WGS sequence"/>
</dbReference>
<name>A0ABU6W702_9FABA</name>
<protein>
    <submittedName>
        <fullName evidence="1">Uncharacterized protein</fullName>
    </submittedName>
</protein>
<evidence type="ECO:0000313" key="1">
    <source>
        <dbReference type="EMBL" id="MED6180763.1"/>
    </source>
</evidence>
<accession>A0ABU6W702</accession>